<dbReference type="InterPro" id="IPR051632">
    <property type="entry name" value="Rho_GEF"/>
</dbReference>
<evidence type="ECO:0000259" key="12">
    <source>
        <dbReference type="PROSITE" id="PS50010"/>
    </source>
</evidence>
<dbReference type="Ensembl" id="ENSEEET00000057550.1">
    <property type="protein sequence ID" value="ENSEEEP00000061760.1"/>
    <property type="gene ID" value="ENSEEEG00000015375.2"/>
</dbReference>
<dbReference type="InterPro" id="IPR000219">
    <property type="entry name" value="DH_dom"/>
</dbReference>
<dbReference type="AlphaFoldDB" id="A0AAY5EYE2"/>
<keyword evidence="8 9" id="KW-0175">Coiled coil</keyword>
<dbReference type="GO" id="GO:0005737">
    <property type="term" value="C:cytoplasm"/>
    <property type="evidence" value="ECO:0007669"/>
    <property type="project" value="UniProtKB-SubCell"/>
</dbReference>
<dbReference type="InterPro" id="IPR041020">
    <property type="entry name" value="PH_16"/>
</dbReference>
<reference evidence="13" key="2">
    <citation type="submission" date="2025-08" db="UniProtKB">
        <authorList>
            <consortium name="Ensembl"/>
        </authorList>
    </citation>
    <scope>IDENTIFICATION</scope>
</reference>
<keyword evidence="4" id="KW-0344">Guanine-nucleotide releasing factor</keyword>
<dbReference type="GO" id="GO:0008270">
    <property type="term" value="F:zinc ion binding"/>
    <property type="evidence" value="ECO:0007669"/>
    <property type="project" value="UniProtKB-KW"/>
</dbReference>
<feature type="compositionally biased region" description="Basic residues" evidence="10">
    <location>
        <begin position="818"/>
        <end position="833"/>
    </location>
</feature>
<dbReference type="PANTHER" id="PTHR13944">
    <property type="entry name" value="AGAP007712-PA"/>
    <property type="match status" value="1"/>
</dbReference>
<dbReference type="SMART" id="SM00325">
    <property type="entry name" value="RhoGEF"/>
    <property type="match status" value="1"/>
</dbReference>
<evidence type="ECO:0000256" key="3">
    <source>
        <dbReference type="ARBA" id="ARBA00022553"/>
    </source>
</evidence>
<dbReference type="GO" id="GO:0005886">
    <property type="term" value="C:plasma membrane"/>
    <property type="evidence" value="ECO:0007669"/>
    <property type="project" value="TreeGrafter"/>
</dbReference>
<dbReference type="InterPro" id="IPR035899">
    <property type="entry name" value="DBL_dom_sf"/>
</dbReference>
<feature type="region of interest" description="Disordered" evidence="10">
    <location>
        <begin position="818"/>
        <end position="852"/>
    </location>
</feature>
<organism evidence="13 14">
    <name type="scientific">Electrophorus electricus</name>
    <name type="common">Electric eel</name>
    <name type="synonym">Gymnotus electricus</name>
    <dbReference type="NCBI Taxonomy" id="8005"/>
    <lineage>
        <taxon>Eukaryota</taxon>
        <taxon>Metazoa</taxon>
        <taxon>Chordata</taxon>
        <taxon>Craniata</taxon>
        <taxon>Vertebrata</taxon>
        <taxon>Euteleostomi</taxon>
        <taxon>Actinopterygii</taxon>
        <taxon>Neopterygii</taxon>
        <taxon>Teleostei</taxon>
        <taxon>Ostariophysi</taxon>
        <taxon>Gymnotiformes</taxon>
        <taxon>Gymnotoidei</taxon>
        <taxon>Gymnotidae</taxon>
        <taxon>Electrophorus</taxon>
    </lineage>
</organism>
<dbReference type="Proteomes" id="UP000314983">
    <property type="component" value="Chromosome 18"/>
</dbReference>
<dbReference type="InterPro" id="IPR011993">
    <property type="entry name" value="PH-like_dom_sf"/>
</dbReference>
<protein>
    <submittedName>
        <fullName evidence="13">Rho/rac guanine nucleotide exchange factor (GEF) 18a</fullName>
    </submittedName>
</protein>
<evidence type="ECO:0000256" key="8">
    <source>
        <dbReference type="ARBA" id="ARBA00023054"/>
    </source>
</evidence>
<keyword evidence="6" id="KW-0863">Zinc-finger</keyword>
<evidence type="ECO:0000259" key="11">
    <source>
        <dbReference type="PROSITE" id="PS50003"/>
    </source>
</evidence>
<name>A0AAY5EYE2_ELEEL</name>
<feature type="compositionally biased region" description="Polar residues" evidence="10">
    <location>
        <begin position="834"/>
        <end position="851"/>
    </location>
</feature>
<dbReference type="PANTHER" id="PTHR13944:SF23">
    <property type="entry name" value="RHO GUANINE NUCLEOTIDE EXCHANGE FACTOR 18"/>
    <property type="match status" value="1"/>
</dbReference>
<evidence type="ECO:0000256" key="9">
    <source>
        <dbReference type="SAM" id="Coils"/>
    </source>
</evidence>
<dbReference type="Gene3D" id="2.30.29.30">
    <property type="entry name" value="Pleckstrin-homology domain (PH domain)/Phosphotyrosine-binding domain (PTB)"/>
    <property type="match status" value="1"/>
</dbReference>
<keyword evidence="7" id="KW-0862">Zinc</keyword>
<dbReference type="GO" id="GO:0005085">
    <property type="term" value="F:guanyl-nucleotide exchange factor activity"/>
    <property type="evidence" value="ECO:0007669"/>
    <property type="project" value="UniProtKB-KW"/>
</dbReference>
<dbReference type="Gene3D" id="1.20.900.10">
    <property type="entry name" value="Dbl homology (DH) domain"/>
    <property type="match status" value="1"/>
</dbReference>
<dbReference type="CDD" id="cd00160">
    <property type="entry name" value="RhoGEF"/>
    <property type="match status" value="1"/>
</dbReference>
<evidence type="ECO:0000313" key="13">
    <source>
        <dbReference type="Ensembl" id="ENSEEEP00000061760.1"/>
    </source>
</evidence>
<dbReference type="FunFam" id="1.20.900.10:FF:000004">
    <property type="entry name" value="Rho guanine nucleotide exchange factor 2"/>
    <property type="match status" value="1"/>
</dbReference>
<evidence type="ECO:0000313" key="14">
    <source>
        <dbReference type="Proteomes" id="UP000314983"/>
    </source>
</evidence>
<accession>A0AAY5EYE2</accession>
<reference evidence="13" key="3">
    <citation type="submission" date="2025-09" db="UniProtKB">
        <authorList>
            <consortium name="Ensembl"/>
        </authorList>
    </citation>
    <scope>IDENTIFICATION</scope>
</reference>
<dbReference type="PROSITE" id="PS50003">
    <property type="entry name" value="PH_DOMAIN"/>
    <property type="match status" value="1"/>
</dbReference>
<evidence type="ECO:0000256" key="7">
    <source>
        <dbReference type="ARBA" id="ARBA00022833"/>
    </source>
</evidence>
<dbReference type="PROSITE" id="PS50010">
    <property type="entry name" value="DH_2"/>
    <property type="match status" value="1"/>
</dbReference>
<evidence type="ECO:0000256" key="1">
    <source>
        <dbReference type="ARBA" id="ARBA00004496"/>
    </source>
</evidence>
<sequence>MVYYINEVGFFFPSFLIPIQTSNSTRLSLIHLSRPFRTNFCSFCHLHVCKRSLCCPFQINLFIQIVSFFVCDFSTLREDLETDARDFEAPTWSLAVDQQYIKAYSKEAIKRQDVIYELIQTEINHVRTLKVMLRVYVHELRHTLQMDDAQLGRFLPCLDQLLYNHQHFLDRLKQRRKESLEPGSERNYYMERIGDILLAQFSDELRSRLRDSYGMFCSSHTEAVNFYKDQLQNSKKFQHLMRKIGQLAVVRRLGVPEGILLITQRITKYPVLVERIIKNTEVGSEEHRNLICALEHIKDTISQVDYQVHQYEQLREMSTRLEPKSQGRMSNGQSFRRDDLFQPGRKLLREGLLSWKAQSRTKDVLVVLLSDLLLLLQKNDQKFTFASLDGKPAVLSLHKLLVREAAHNERAMYVLTSDHAANLYELHASTREECHSWRQEIWQAIEKCAHASEDNGSQPVEQDDVFTEKAEQLHSSDAQIAELLQRKLQLFSEIVETLTGSAALPRRLLLCEFQQGEQLINSAITDGETCIDIHTANVIQDLFGLFKLLVAGGRGLQNKRPSSDPQLRDLYLDNLELSVCNPKILTHSLALAVKQDSEVELLRAAVSERPVRQRVNAIMEQEKLRHLDKQREELTQMQGLISQKRQELVLWEEKHQLWKLEMMAKEQELTQRQEKCMHDETELSAKREQLSRNYEEYQQKLERLRDSARAVEKDKEKVDQQLKKYKKHNTISNPVYAGGSFHLSSLLSSIIFHPKAHVRPSLSQAAASFQEQPPLVPPRIESIGLSPTKTDVPIQLVSTTNQTMKSSFVQQQIPTKLAVHKGKEKSGKSKGSHNRTNNAGPQHALTFSYSEDGSRAKSATKPQLLSQGNARFIQIKLFIYLFQIKKQKFV</sequence>
<dbReference type="GO" id="GO:0035023">
    <property type="term" value="P:regulation of Rho protein signal transduction"/>
    <property type="evidence" value="ECO:0007669"/>
    <property type="project" value="TreeGrafter"/>
</dbReference>
<dbReference type="InterPro" id="IPR001849">
    <property type="entry name" value="PH_domain"/>
</dbReference>
<keyword evidence="3" id="KW-0597">Phosphoprotein</keyword>
<dbReference type="Pfam" id="PF00621">
    <property type="entry name" value="RhoGEF"/>
    <property type="match status" value="1"/>
</dbReference>
<feature type="domain" description="PH" evidence="11">
    <location>
        <begin position="346"/>
        <end position="446"/>
    </location>
</feature>
<evidence type="ECO:0000256" key="6">
    <source>
        <dbReference type="ARBA" id="ARBA00022771"/>
    </source>
</evidence>
<keyword evidence="2" id="KW-0963">Cytoplasm</keyword>
<evidence type="ECO:0000256" key="2">
    <source>
        <dbReference type="ARBA" id="ARBA00022490"/>
    </source>
</evidence>
<dbReference type="GeneTree" id="ENSGT00940000157375"/>
<comment type="subcellular location">
    <subcellularLocation>
        <location evidence="1">Cytoplasm</location>
    </subcellularLocation>
</comment>
<keyword evidence="14" id="KW-1185">Reference proteome</keyword>
<feature type="coiled-coil region" evidence="9">
    <location>
        <begin position="680"/>
        <end position="728"/>
    </location>
</feature>
<evidence type="ECO:0000256" key="10">
    <source>
        <dbReference type="SAM" id="MobiDB-lite"/>
    </source>
</evidence>
<gene>
    <name evidence="13" type="primary">arhgef18a</name>
</gene>
<dbReference type="SMART" id="SM00233">
    <property type="entry name" value="PH"/>
    <property type="match status" value="1"/>
</dbReference>
<feature type="domain" description="DH" evidence="12">
    <location>
        <begin position="110"/>
        <end position="307"/>
    </location>
</feature>
<keyword evidence="5" id="KW-0479">Metal-binding</keyword>
<evidence type="ECO:0000256" key="4">
    <source>
        <dbReference type="ARBA" id="ARBA00022658"/>
    </source>
</evidence>
<proteinExistence type="predicted"/>
<dbReference type="SUPFAM" id="SSF50729">
    <property type="entry name" value="PH domain-like"/>
    <property type="match status" value="1"/>
</dbReference>
<evidence type="ECO:0000256" key="5">
    <source>
        <dbReference type="ARBA" id="ARBA00022723"/>
    </source>
</evidence>
<reference evidence="13 14" key="1">
    <citation type="submission" date="2020-05" db="EMBL/GenBank/DDBJ databases">
        <title>Electrophorus electricus (electric eel) genome, fEleEle1, primary haplotype.</title>
        <authorList>
            <person name="Myers G."/>
            <person name="Meyer A."/>
            <person name="Fedrigo O."/>
            <person name="Formenti G."/>
            <person name="Rhie A."/>
            <person name="Tracey A."/>
            <person name="Sims Y."/>
            <person name="Jarvis E.D."/>
        </authorList>
    </citation>
    <scope>NUCLEOTIDE SEQUENCE [LARGE SCALE GENOMIC DNA]</scope>
</reference>
<dbReference type="Pfam" id="PF17838">
    <property type="entry name" value="PH_16"/>
    <property type="match status" value="1"/>
</dbReference>
<dbReference type="SUPFAM" id="SSF48065">
    <property type="entry name" value="DBL homology domain (DH-domain)"/>
    <property type="match status" value="1"/>
</dbReference>